<dbReference type="Gene3D" id="3.40.50.300">
    <property type="entry name" value="P-loop containing nucleotide triphosphate hydrolases"/>
    <property type="match status" value="1"/>
</dbReference>
<dbReference type="InterPro" id="IPR041664">
    <property type="entry name" value="AAA_16"/>
</dbReference>
<comment type="caution">
    <text evidence="3">The sequence shown here is derived from an EMBL/GenBank/DDBJ whole genome shotgun (WGS) entry which is preliminary data.</text>
</comment>
<protein>
    <submittedName>
        <fullName evidence="3">Tetratricopeptide repeat protein</fullName>
    </submittedName>
</protein>
<dbReference type="AlphaFoldDB" id="A0A6A0AW25"/>
<dbReference type="Pfam" id="PF13424">
    <property type="entry name" value="TPR_12"/>
    <property type="match status" value="2"/>
</dbReference>
<feature type="transmembrane region" description="Helical" evidence="1">
    <location>
        <begin position="1024"/>
        <end position="1042"/>
    </location>
</feature>
<dbReference type="InterPro" id="IPR011990">
    <property type="entry name" value="TPR-like_helical_dom_sf"/>
</dbReference>
<dbReference type="PANTHER" id="PTHR47691:SF3">
    <property type="entry name" value="HTH-TYPE TRANSCRIPTIONAL REGULATOR RV0890C-RELATED"/>
    <property type="match status" value="1"/>
</dbReference>
<organism evidence="3 4">
    <name type="scientific">Streptomyces pacificus</name>
    <dbReference type="NCBI Taxonomy" id="2705029"/>
    <lineage>
        <taxon>Bacteria</taxon>
        <taxon>Bacillati</taxon>
        <taxon>Actinomycetota</taxon>
        <taxon>Actinomycetes</taxon>
        <taxon>Kitasatosporales</taxon>
        <taxon>Streptomycetaceae</taxon>
        <taxon>Streptomyces</taxon>
    </lineage>
</organism>
<dbReference type="Gene3D" id="1.10.10.10">
    <property type="entry name" value="Winged helix-like DNA-binding domain superfamily/Winged helix DNA-binding domain"/>
    <property type="match status" value="1"/>
</dbReference>
<keyword evidence="1" id="KW-0472">Membrane</keyword>
<accession>A0A6A0AW25</accession>
<dbReference type="RefSeq" id="WP_173264404.1">
    <property type="nucleotide sequence ID" value="NZ_BLLG01000006.1"/>
</dbReference>
<dbReference type="SUPFAM" id="SSF48452">
    <property type="entry name" value="TPR-like"/>
    <property type="match status" value="3"/>
</dbReference>
<reference evidence="3 4" key="1">
    <citation type="submission" date="2020-02" db="EMBL/GenBank/DDBJ databases">
        <title>Whole Genome Shotgun Sequence of Streptomyces sp. strain CWH03.</title>
        <authorList>
            <person name="Dohra H."/>
            <person name="Kodani S."/>
            <person name="Yamamura H."/>
        </authorList>
    </citation>
    <scope>NUCLEOTIDE SEQUENCE [LARGE SCALE GENOMIC DNA]</scope>
    <source>
        <strain evidence="3 4">CWH03</strain>
    </source>
</reference>
<evidence type="ECO:0000313" key="3">
    <source>
        <dbReference type="EMBL" id="GFH36563.1"/>
    </source>
</evidence>
<gene>
    <name evidence="3" type="ORF">SCWH03_27920</name>
</gene>
<dbReference type="SMART" id="SM00028">
    <property type="entry name" value="TPR"/>
    <property type="match status" value="9"/>
</dbReference>
<evidence type="ECO:0000313" key="4">
    <source>
        <dbReference type="Proteomes" id="UP000484988"/>
    </source>
</evidence>
<keyword evidence="1" id="KW-0812">Transmembrane</keyword>
<sequence>MTQRPDGIDAAVGRSAGAHFEISGGTYLAPVILGENIVLHLPRAITPALNGLPPRSGTFAGRADALERLMAALAPRPERADAVVVAVAGLPGVGKTELVLQAADRACREEGWFPGGVLFVDLQGYRLSEVGGLLTTHRVLRSFLAALGVSADHLPDDVQDLARIYRSALTAYADRNRRVLVVVDNAASADQVLPLLPGDPRIPVLVTSRHTLSDLTNVTLNDLDPLTSEASLDLLREELTRKRGPGYGRVEEEPEEAARIAELCGHLPLALQIVATVLADTPERTLASFAGELREAVRPLDGLEREARGVRAAIDLSYAMLPADQARAFRLLWLSVYDSISTETAARALDTTEEETRRLLRALARANLLRNTGPDGDRWSMHDLIADYADERRVAERASHHDRQALPRLTLHYLWTATEAHSRLTSQGVSPLLGALATASWAPTATPGAAPRFDSPRAALAWLDEERDNLVTTVWLAEYSEEATLCVVMAVALSSYLDLRHDSESWLRVATAAVDTAEKDGDPSLLAGALDVFGNALHAASRPEEAASVLFRVAELCRELEDPGGEAHALSAAASALQDLHRHDEAMEAHDAAREAYRRSGATDDAPRLLRRYGSTLRAMGRFDDAIASHDAALAAQRAAGDRVGQAVTLGSLANALADAGLHLEAEAAYAESVALCREIGHGGGEANALHGLATLLRGQQRSTEALDVVEQAREVARVAGDAQQESRALHAMGVILADLDRTDEAFEAQRAARDAARDAADVPREAEALFFISHLFHTTGRPDEAMESAQEALELFRLCGDRLREGDALNTLSDALDELGDVERCLEARRMAAAAYEEVGEPRLASTLSLLGLKLSGEQRWAEAVEPLERAVELYRARGEGADSPLLSLGRALFKDGRYAEAVDTLTQAVAALGELTAAGDKEAAWDEGEALLWLGHALERVDRPHERVTAYARATIRFRSLGDHDQKKTALACLWLARTATGTAGWRGWLGWLRLRLFPGTARKNPARAESLRYRAVVDRRAVIRVLLLAAFLISAHLLTVPGVPFASRLVTVLLALALLSGVNAIGRRLSRRNQSSEAEP</sequence>
<evidence type="ECO:0000256" key="1">
    <source>
        <dbReference type="SAM" id="Phobius"/>
    </source>
</evidence>
<evidence type="ECO:0000259" key="2">
    <source>
        <dbReference type="SMART" id="SM00382"/>
    </source>
</evidence>
<dbReference type="SUPFAM" id="SSF52540">
    <property type="entry name" value="P-loop containing nucleoside triphosphate hydrolases"/>
    <property type="match status" value="1"/>
</dbReference>
<dbReference type="InterPro" id="IPR027417">
    <property type="entry name" value="P-loop_NTPase"/>
</dbReference>
<keyword evidence="1" id="KW-1133">Transmembrane helix</keyword>
<feature type="transmembrane region" description="Helical" evidence="1">
    <location>
        <begin position="1048"/>
        <end position="1069"/>
    </location>
</feature>
<dbReference type="EMBL" id="BLLG01000006">
    <property type="protein sequence ID" value="GFH36563.1"/>
    <property type="molecule type" value="Genomic_DNA"/>
</dbReference>
<dbReference type="PANTHER" id="PTHR47691">
    <property type="entry name" value="REGULATOR-RELATED"/>
    <property type="match status" value="1"/>
</dbReference>
<dbReference type="GO" id="GO:0043531">
    <property type="term" value="F:ADP binding"/>
    <property type="evidence" value="ECO:0007669"/>
    <property type="project" value="InterPro"/>
</dbReference>
<dbReference type="Gene3D" id="1.25.40.10">
    <property type="entry name" value="Tetratricopeptide repeat domain"/>
    <property type="match status" value="3"/>
</dbReference>
<dbReference type="SMART" id="SM00382">
    <property type="entry name" value="AAA"/>
    <property type="match status" value="1"/>
</dbReference>
<dbReference type="InterPro" id="IPR003593">
    <property type="entry name" value="AAA+_ATPase"/>
</dbReference>
<dbReference type="Pfam" id="PF13191">
    <property type="entry name" value="AAA_16"/>
    <property type="match status" value="1"/>
</dbReference>
<feature type="domain" description="AAA+ ATPase" evidence="2">
    <location>
        <begin position="81"/>
        <end position="300"/>
    </location>
</feature>
<dbReference type="InterPro" id="IPR019734">
    <property type="entry name" value="TPR_rpt"/>
</dbReference>
<dbReference type="InterPro" id="IPR036388">
    <property type="entry name" value="WH-like_DNA-bd_sf"/>
</dbReference>
<keyword evidence="4" id="KW-1185">Reference proteome</keyword>
<dbReference type="InterPro" id="IPR042197">
    <property type="entry name" value="Apaf_helical"/>
</dbReference>
<dbReference type="Proteomes" id="UP000484988">
    <property type="component" value="Unassembled WGS sequence"/>
</dbReference>
<proteinExistence type="predicted"/>
<name>A0A6A0AW25_9ACTN</name>
<dbReference type="Gene3D" id="1.10.8.430">
    <property type="entry name" value="Helical domain of apoptotic protease-activating factors"/>
    <property type="match status" value="1"/>
</dbReference>
<dbReference type="PRINTS" id="PR00364">
    <property type="entry name" value="DISEASERSIST"/>
</dbReference>